<reference evidence="2 3" key="1">
    <citation type="submission" date="2019-09" db="EMBL/GenBank/DDBJ databases">
        <title>Draft genome sequence of various Type strains from the CCUG.</title>
        <authorList>
            <person name="Pineiro-Iglesias B."/>
            <person name="Tunovic T."/>
            <person name="Unosson C."/>
            <person name="Inganas E."/>
            <person name="Ohlen M."/>
            <person name="Cardew S."/>
            <person name="Jensie-Markopoulos S."/>
            <person name="Salva-Serra F."/>
            <person name="Jaen-Luchoro D."/>
            <person name="Karlsson R."/>
            <person name="Svensson-Stadler L."/>
            <person name="Chun J."/>
            <person name="Moore E."/>
        </authorList>
    </citation>
    <scope>NUCLEOTIDE SEQUENCE [LARGE SCALE GENOMIC DNA]</scope>
    <source>
        <strain evidence="2 3">CCUG 53682T</strain>
    </source>
</reference>
<accession>A0A5M9QYM8</accession>
<evidence type="ECO:0000256" key="1">
    <source>
        <dbReference type="SAM" id="Phobius"/>
    </source>
</evidence>
<protein>
    <submittedName>
        <fullName evidence="2">Uncharacterized protein</fullName>
    </submittedName>
</protein>
<gene>
    <name evidence="2" type="ORF">F4V73_19130</name>
</gene>
<proteinExistence type="predicted"/>
<evidence type="ECO:0000313" key="2">
    <source>
        <dbReference type="EMBL" id="KAA8712275.1"/>
    </source>
</evidence>
<organism evidence="2 3">
    <name type="scientific">Morganella psychrotolerans</name>
    <dbReference type="NCBI Taxonomy" id="368603"/>
    <lineage>
        <taxon>Bacteria</taxon>
        <taxon>Pseudomonadati</taxon>
        <taxon>Pseudomonadota</taxon>
        <taxon>Gammaproteobacteria</taxon>
        <taxon>Enterobacterales</taxon>
        <taxon>Morganellaceae</taxon>
        <taxon>Morganella</taxon>
    </lineage>
</organism>
<keyword evidence="1" id="KW-0812">Transmembrane</keyword>
<sequence>MLSKSMYPMEDIAVIAVRKYKLIKYVINFILIHRVFIWVGAMVNIDIDSFALYIGIKPGYLARLYYHSEGLGGLKLPKRNFQGKIKMSEAISFKKELDNKCISHLLSNSFLNDNEK</sequence>
<keyword evidence="1" id="KW-0472">Membrane</keyword>
<keyword evidence="1" id="KW-1133">Transmembrane helix</keyword>
<evidence type="ECO:0000313" key="3">
    <source>
        <dbReference type="Proteomes" id="UP000322181"/>
    </source>
</evidence>
<dbReference type="EMBL" id="VXKB01000012">
    <property type="protein sequence ID" value="KAA8712275.1"/>
    <property type="molecule type" value="Genomic_DNA"/>
</dbReference>
<name>A0A5M9QYM8_9GAMM</name>
<dbReference type="AlphaFoldDB" id="A0A5M9QYM8"/>
<comment type="caution">
    <text evidence="2">The sequence shown here is derived from an EMBL/GenBank/DDBJ whole genome shotgun (WGS) entry which is preliminary data.</text>
</comment>
<dbReference type="Proteomes" id="UP000322181">
    <property type="component" value="Unassembled WGS sequence"/>
</dbReference>
<dbReference type="RefSeq" id="WP_150385210.1">
    <property type="nucleotide sequence ID" value="NZ_BAAAFS010000011.1"/>
</dbReference>
<feature type="transmembrane region" description="Helical" evidence="1">
    <location>
        <begin position="25"/>
        <end position="43"/>
    </location>
</feature>